<dbReference type="Proteomes" id="UP000006324">
    <property type="component" value="Unassembled WGS sequence"/>
</dbReference>
<dbReference type="AlphaFoldDB" id="A0A0F6HC03"/>
<protein>
    <submittedName>
        <fullName evidence="1">SLEI domain protein, PF07620 family</fullName>
    </submittedName>
</protein>
<dbReference type="AntiFam" id="ANF00055">
    <property type="entry name" value="Translation of DNA repeat"/>
</dbReference>
<gene>
    <name evidence="1" type="ORF">LEP1GSC104_4868</name>
</gene>
<sequence length="37" mass="4594">MYERNVMQCFAFRFNSELIPKPQRILRDNTLEIFNKM</sequence>
<reference evidence="1 2" key="1">
    <citation type="submission" date="2012-09" db="EMBL/GenBank/DDBJ databases">
        <authorList>
            <person name="Harkins D.M."/>
            <person name="Durkin A.S."/>
            <person name="Brinkac L.M."/>
            <person name="Selengut J.D."/>
            <person name="Sanka R."/>
            <person name="DePew J."/>
            <person name="Purushe J."/>
            <person name="Chanthongthip A."/>
            <person name="Lattana O."/>
            <person name="Phetsouvanh R."/>
            <person name="Newton P.N."/>
            <person name="Vinetz J.M."/>
            <person name="Sutton G.G."/>
            <person name="Nelson W.C."/>
            <person name="Fouts D.E."/>
        </authorList>
    </citation>
    <scope>NUCLEOTIDE SEQUENCE [LARGE SCALE GENOMIC DNA]</scope>
    <source>
        <strain evidence="1 2">UI 12621</strain>
    </source>
</reference>
<proteinExistence type="predicted"/>
<name>A0A0F6HC03_LEPIR</name>
<comment type="caution">
    <text evidence="1">The sequence shown here is derived from an EMBL/GenBank/DDBJ whole genome shotgun (WGS) entry which is preliminary data.</text>
</comment>
<accession>A0A0F6HC03</accession>
<organism evidence="1 2">
    <name type="scientific">Leptospira interrogans str. UI 12621</name>
    <dbReference type="NCBI Taxonomy" id="1049937"/>
    <lineage>
        <taxon>Bacteria</taxon>
        <taxon>Pseudomonadati</taxon>
        <taxon>Spirochaetota</taxon>
        <taxon>Spirochaetia</taxon>
        <taxon>Leptospirales</taxon>
        <taxon>Leptospiraceae</taxon>
        <taxon>Leptospira</taxon>
    </lineage>
</organism>
<evidence type="ECO:0000313" key="1">
    <source>
        <dbReference type="EMBL" id="EKO25830.1"/>
    </source>
</evidence>
<dbReference type="EMBL" id="AHNQ02000022">
    <property type="protein sequence ID" value="EKO25830.1"/>
    <property type="molecule type" value="Genomic_DNA"/>
</dbReference>
<evidence type="ECO:0000313" key="2">
    <source>
        <dbReference type="Proteomes" id="UP000006324"/>
    </source>
</evidence>